<dbReference type="AlphaFoldDB" id="A0A423IUG1"/>
<evidence type="ECO:0000313" key="1">
    <source>
        <dbReference type="EMBL" id="RON29057.1"/>
    </source>
</evidence>
<proteinExistence type="predicted"/>
<comment type="caution">
    <text evidence="1">The sequence shown here is derived from an EMBL/GenBank/DDBJ whole genome shotgun (WGS) entry which is preliminary data.</text>
</comment>
<accession>A0A423IUG1</accession>
<name>A0A423IUG1_9PSED</name>
<sequence length="171" mass="18611">MNVIQELHQFEDGLRPAQPSAAHDWDSEKWVLDAVKVAQLEQQETERLCAKVDAAADKARTALAGDPLKAMEYAQAAVDAQAYKDAGYPKKDVPLAVSAWVVKGRTAKQAAEQILNKAAQLSDNLLTLRTLRLKAKTQIRVHAAKGNINLARSVGDEALMAIRELASDLAD</sequence>
<organism evidence="1 2">
    <name type="scientific">Pseudomonas lini</name>
    <dbReference type="NCBI Taxonomy" id="163011"/>
    <lineage>
        <taxon>Bacteria</taxon>
        <taxon>Pseudomonadati</taxon>
        <taxon>Pseudomonadota</taxon>
        <taxon>Gammaproteobacteria</taxon>
        <taxon>Pseudomonadales</taxon>
        <taxon>Pseudomonadaceae</taxon>
        <taxon>Pseudomonas</taxon>
    </lineage>
</organism>
<dbReference type="Proteomes" id="UP000284168">
    <property type="component" value="Unassembled WGS sequence"/>
</dbReference>
<dbReference type="EMBL" id="MOBN01000014">
    <property type="protein sequence ID" value="RON29057.1"/>
    <property type="molecule type" value="Genomic_DNA"/>
</dbReference>
<gene>
    <name evidence="1" type="ORF">BK663_06290</name>
</gene>
<evidence type="ECO:0000313" key="2">
    <source>
        <dbReference type="Proteomes" id="UP000284168"/>
    </source>
</evidence>
<dbReference type="RefSeq" id="WP_123719825.1">
    <property type="nucleotide sequence ID" value="NZ_MOBN01000014.1"/>
</dbReference>
<reference evidence="1 2" key="1">
    <citation type="submission" date="2016-10" db="EMBL/GenBank/DDBJ databases">
        <title>Comparative genome analysis of multiple Pseudomonas spp. focuses on biocontrol and plant growth promoting traits.</title>
        <authorList>
            <person name="Tao X.-Y."/>
            <person name="Taylor C.G."/>
        </authorList>
    </citation>
    <scope>NUCLEOTIDE SEQUENCE [LARGE SCALE GENOMIC DNA]</scope>
    <source>
        <strain evidence="1 2">48C10</strain>
    </source>
</reference>
<protein>
    <submittedName>
        <fullName evidence="1">Phage tail protein</fullName>
    </submittedName>
</protein>